<dbReference type="Gene3D" id="1.10.600.10">
    <property type="entry name" value="Farnesyl Diphosphate Synthase"/>
    <property type="match status" value="1"/>
</dbReference>
<dbReference type="EMBL" id="CP058350">
    <property type="protein sequence ID" value="QLF71397.1"/>
    <property type="molecule type" value="Genomic_DNA"/>
</dbReference>
<sequence length="288" mass="31547">METGPTATERQGNEALCLATLRETDRDRYLACLLTPSEQRAAVAALYAFNAELARVRDLVREPLPGEVRLQYWRDLLNGSAHGATAANPVAAELLRAIGDHNLPLAPLLAMVDARVFDLYDDPMETLSMFEGYAGETASALIQLTSLVVDPQLASENSESAGHAGVAQAIAGSLLLLPIHQSRGQVYMPLDLLSAIGLDRQAFLDADVPRLEGVVEAFAGIGLDHLRKARASAKLSRQLIPAYLPVSLVEPILKGAAAEPLRFLREDGRMAQWRRQLRMMMALWRQRF</sequence>
<proteinExistence type="predicted"/>
<name>A0ABX6QSI5_9HYPH</name>
<dbReference type="InterPro" id="IPR002060">
    <property type="entry name" value="Squ/phyt_synthse"/>
</dbReference>
<evidence type="ECO:0000313" key="2">
    <source>
        <dbReference type="Proteomes" id="UP000308530"/>
    </source>
</evidence>
<accession>A0ABX6QSI5</accession>
<evidence type="ECO:0000313" key="1">
    <source>
        <dbReference type="EMBL" id="QLF71397.1"/>
    </source>
</evidence>
<reference evidence="1 2" key="1">
    <citation type="submission" date="2020-06" db="EMBL/GenBank/DDBJ databases">
        <title>Genome sequence of Rhizobium sp strain ADMK78.</title>
        <authorList>
            <person name="Rahi P."/>
        </authorList>
    </citation>
    <scope>NUCLEOTIDE SEQUENCE [LARGE SCALE GENOMIC DNA]</scope>
    <source>
        <strain evidence="1 2">ADMK78</strain>
    </source>
</reference>
<dbReference type="SUPFAM" id="SSF48576">
    <property type="entry name" value="Terpenoid synthases"/>
    <property type="match status" value="1"/>
</dbReference>
<gene>
    <name evidence="1" type="ORF">FE840_012565</name>
</gene>
<dbReference type="InterPro" id="IPR008949">
    <property type="entry name" value="Isoprenoid_synthase_dom_sf"/>
</dbReference>
<dbReference type="Pfam" id="PF00494">
    <property type="entry name" value="SQS_PSY"/>
    <property type="match status" value="1"/>
</dbReference>
<protein>
    <submittedName>
        <fullName evidence="1">Phytoene/squalene synthase family protein</fullName>
    </submittedName>
</protein>
<organism evidence="1 2">
    <name type="scientific">Peteryoungia desertarenae</name>
    <dbReference type="NCBI Taxonomy" id="1813451"/>
    <lineage>
        <taxon>Bacteria</taxon>
        <taxon>Pseudomonadati</taxon>
        <taxon>Pseudomonadota</taxon>
        <taxon>Alphaproteobacteria</taxon>
        <taxon>Hyphomicrobiales</taxon>
        <taxon>Rhizobiaceae</taxon>
        <taxon>Peteryoungia</taxon>
    </lineage>
</organism>
<keyword evidence="2" id="KW-1185">Reference proteome</keyword>
<dbReference type="Proteomes" id="UP000308530">
    <property type="component" value="Chromosome"/>
</dbReference>